<feature type="compositionally biased region" description="Basic and acidic residues" evidence="1">
    <location>
        <begin position="188"/>
        <end position="200"/>
    </location>
</feature>
<feature type="compositionally biased region" description="Basic residues" evidence="1">
    <location>
        <begin position="465"/>
        <end position="475"/>
    </location>
</feature>
<feature type="region of interest" description="Disordered" evidence="1">
    <location>
        <begin position="748"/>
        <end position="831"/>
    </location>
</feature>
<feature type="region of interest" description="Disordered" evidence="1">
    <location>
        <begin position="1252"/>
        <end position="1277"/>
    </location>
</feature>
<feature type="region of interest" description="Disordered" evidence="1">
    <location>
        <begin position="39"/>
        <end position="61"/>
    </location>
</feature>
<feature type="region of interest" description="Disordered" evidence="1">
    <location>
        <begin position="187"/>
        <end position="255"/>
    </location>
</feature>
<feature type="compositionally biased region" description="Basic residues" evidence="1">
    <location>
        <begin position="878"/>
        <end position="904"/>
    </location>
</feature>
<feature type="region of interest" description="Disordered" evidence="1">
    <location>
        <begin position="685"/>
        <end position="706"/>
    </location>
</feature>
<name>A0A7R8ZQK7_9CRUS</name>
<sequence>MPPTELSFLRRVTPLDPFLNPERWSNTQCMVLLPQSSQSEGILNRETEKPTEDLPGQHGYSDSELLFSANTGSYISSRDAGGKDTLFSQQLYDDGCFHEFLGGMSCRYMRCFHEGRDNTLKNQIAQPATVDDYESWMQGEQLETSHRKFVDIHPVRRTSLSFRFGPKVKANDESLCSSKLHPMTNGYEIHDSNSFKRGEAHPMTNDSNSFKRGEAHPMTNDSNSFKRGEAHPMTNDSNSFKRGEAHPMTNDSNSFKRGEAAFREPTTSNAGSTWQLPEKSFKSRLQLGQSPRVTMAVAAPTVTMAAPTVTMTAPTMTMAAPAMTALDLGQNQTHKVNKEEIGVESIHHQGSEFVDIYYESQIRSRKSPLLPLKRGFRKAKHLRDEEWNQGTPTENPFTELEDPYPPLTDCVMDYFCSEKRKASVQEGGFGNVEIVGCHMFLSEPFATRSQRTRSQRHPPVITKHSEHRRRDHKKLPPIPITTAGFQAQREQKRTNPKHIYRGILHQGMELSSRAMNISVADLKSRYRYLCSRNNYELARISRQKRQCCSMKTNQNDMIDGREFDMYSDDISSYASSQERTMNKASSAEKTKMANAGYGESDFEKFSKRTIHEWAKQNCHGEPVDAGQEYGSSILKLFGTIGNEILMRMDKIEAALRHTSEQDQISIQRQQHINYTCDLPERSKYGLGPLSQHDHHGQSLHSKESKHDPSTYYLHECHCESLDGDRVLLWRRNYWEPIDCTRIFNAAQEDRPKVQEQPVKKKEQHHKAQKQQHAEPQSSSFFGFNLFGSSSKPPEKKQSKQAKQEKQAKEAKEAKPAKEAKQAKQTKQGKQTCTDIDRCNLQKCIQKLYKYKANLTPASSLVCKHEWHSTKRPNVRAVKSKRSGILKKKSVSSKSSKKGKAKKVASRGGLGEDETTTRIELLHESLNDWESNHEFHEKPLHRISMLREFSSDDISREDLHRAEQQPKRSYGRGSLLEFLLLGKNRLPFRRLHAPSKTAMETRLRNFTEDENAAGLEPELSVIASSSDDEETYVPSQFLSHRDWVPEVTVFGTDIRLPLSHERYYQTCLKPIRKRRHSPNVSIPRQHAGLHGIDVSLPGEHSHKSDPADDSESDSRDEAPVTYLEKRREKANPDLHDLKAELFRLMTKHLVNNKKKIQGCSLPFSRSPRTIPNNLDEIAPDRVQFPVDIERKCNFIDSKPCTSPNDDPRSLTDDMYATRKEAMKRMQLGEAQTLQERKGALGLNSENGTCWESHHQRAGNIEQSTTTGDDTPFWKDKRNTPDHQQIFEERLQSDASTQLSRTFIETSTHDSRMDQVHNHQTKNSTSKSLKNDLVFNVYHKKAADASGTWWLGLPSRFKSEIRSMSCPSLSKQQGDPLDVIKDASEAFYHNVYVQGIEIQAEVISTSMDLSDGNYRQRDLTETGYVSQCSIQLVKVTSPVRKVLQDQDSIMEMASFKGIHIADKDFHNYLSSLFRSSNHERSSHS</sequence>
<feature type="compositionally biased region" description="Basic and acidic residues" evidence="1">
    <location>
        <begin position="691"/>
        <end position="706"/>
    </location>
</feature>
<feature type="region of interest" description="Disordered" evidence="1">
    <location>
        <begin position="878"/>
        <end position="911"/>
    </location>
</feature>
<feature type="compositionally biased region" description="Basic and acidic residues" evidence="1">
    <location>
        <begin position="43"/>
        <end position="52"/>
    </location>
</feature>
<evidence type="ECO:0000256" key="1">
    <source>
        <dbReference type="SAM" id="MobiDB-lite"/>
    </source>
</evidence>
<reference evidence="2" key="1">
    <citation type="submission" date="2020-11" db="EMBL/GenBank/DDBJ databases">
        <authorList>
            <person name="Tran Van P."/>
        </authorList>
    </citation>
    <scope>NUCLEOTIDE SEQUENCE</scope>
</reference>
<dbReference type="EMBL" id="OB661583">
    <property type="protein sequence ID" value="CAD7228542.1"/>
    <property type="molecule type" value="Genomic_DNA"/>
</dbReference>
<organism evidence="2">
    <name type="scientific">Cyprideis torosa</name>
    <dbReference type="NCBI Taxonomy" id="163714"/>
    <lineage>
        <taxon>Eukaryota</taxon>
        <taxon>Metazoa</taxon>
        <taxon>Ecdysozoa</taxon>
        <taxon>Arthropoda</taxon>
        <taxon>Crustacea</taxon>
        <taxon>Oligostraca</taxon>
        <taxon>Ostracoda</taxon>
        <taxon>Podocopa</taxon>
        <taxon>Podocopida</taxon>
        <taxon>Cytherocopina</taxon>
        <taxon>Cytheroidea</taxon>
        <taxon>Cytherideidae</taxon>
        <taxon>Cyprideis</taxon>
    </lineage>
</organism>
<feature type="compositionally biased region" description="Basic and acidic residues" evidence="1">
    <location>
        <begin position="792"/>
        <end position="821"/>
    </location>
</feature>
<proteinExistence type="predicted"/>
<feature type="region of interest" description="Disordered" evidence="1">
    <location>
        <begin position="447"/>
        <end position="478"/>
    </location>
</feature>
<evidence type="ECO:0000313" key="2">
    <source>
        <dbReference type="EMBL" id="CAD7228542.1"/>
    </source>
</evidence>
<protein>
    <submittedName>
        <fullName evidence="2">Uncharacterized protein</fullName>
    </submittedName>
</protein>
<feature type="compositionally biased region" description="Low complexity" evidence="1">
    <location>
        <begin position="773"/>
        <end position="791"/>
    </location>
</feature>
<feature type="compositionally biased region" description="Basic and acidic residues" evidence="1">
    <location>
        <begin position="1098"/>
        <end position="1118"/>
    </location>
</feature>
<feature type="region of interest" description="Disordered" evidence="1">
    <location>
        <begin position="1090"/>
        <end position="1118"/>
    </location>
</feature>
<accession>A0A7R8ZQK7</accession>
<feature type="compositionally biased region" description="Basic and acidic residues" evidence="1">
    <location>
        <begin position="748"/>
        <end position="760"/>
    </location>
</feature>
<gene>
    <name evidence="2" type="ORF">CTOB1V02_LOCUS6423</name>
</gene>